<protein>
    <submittedName>
        <fullName evidence="1">Pituitary homeobox ptx1</fullName>
    </submittedName>
</protein>
<dbReference type="EMBL" id="CM043021">
    <property type="protein sequence ID" value="KAI4458012.1"/>
    <property type="molecule type" value="Genomic_DNA"/>
</dbReference>
<reference evidence="1" key="1">
    <citation type="submission" date="2022-04" db="EMBL/GenBank/DDBJ databases">
        <title>Chromosome-scale genome assembly of Holotrichia oblita Faldermann.</title>
        <authorList>
            <person name="Rongchong L."/>
        </authorList>
    </citation>
    <scope>NUCLEOTIDE SEQUENCE</scope>
    <source>
        <strain evidence="1">81SQS9</strain>
    </source>
</reference>
<evidence type="ECO:0000313" key="2">
    <source>
        <dbReference type="Proteomes" id="UP001056778"/>
    </source>
</evidence>
<accession>A0ACB9SUV8</accession>
<keyword evidence="2" id="KW-1185">Reference proteome</keyword>
<proteinExistence type="predicted"/>
<sequence>MPGNGSMDHPCLSLPQLEAEHEKGKELISANVGVANLVGIDCATHEAKIKQIFQHSNRRIMTLEEMKEVIPSRSLSDPVKTEAVVGVDGTESEEGKNDKKQKRQRRQRTHFTSQQLQELEATFARNRYPDMSTREEIAMWTNLTEARVRLPHGIYNTKIIVSTILTFHVYLVHLYCLTKPKNKCIHSAHINLREVQSLAIELRPFTFFKPDITRDISNEDYAVAKRVIEKIIDPERSLQFKQEKSSTLNKSAESIFDVWLICEKHSSEENGTLVNNNEEGNNSNEIVRYTIGDYVIVLYEETHVPGIITYIEGGEYECNVTRKYNSECVEKEVADKCAQNNSKYNFSKTIKI</sequence>
<evidence type="ECO:0000313" key="1">
    <source>
        <dbReference type="EMBL" id="KAI4458012.1"/>
    </source>
</evidence>
<keyword evidence="1" id="KW-0371">Homeobox</keyword>
<name>A0ACB9SUV8_HOLOL</name>
<keyword evidence="1" id="KW-0238">DNA-binding</keyword>
<dbReference type="Proteomes" id="UP001056778">
    <property type="component" value="Chromosome 7"/>
</dbReference>
<gene>
    <name evidence="1" type="ORF">MML48_7g00008081</name>
</gene>
<organism evidence="1 2">
    <name type="scientific">Holotrichia oblita</name>
    <name type="common">Chafer beetle</name>
    <dbReference type="NCBI Taxonomy" id="644536"/>
    <lineage>
        <taxon>Eukaryota</taxon>
        <taxon>Metazoa</taxon>
        <taxon>Ecdysozoa</taxon>
        <taxon>Arthropoda</taxon>
        <taxon>Hexapoda</taxon>
        <taxon>Insecta</taxon>
        <taxon>Pterygota</taxon>
        <taxon>Neoptera</taxon>
        <taxon>Endopterygota</taxon>
        <taxon>Coleoptera</taxon>
        <taxon>Polyphaga</taxon>
        <taxon>Scarabaeiformia</taxon>
        <taxon>Scarabaeidae</taxon>
        <taxon>Melolonthinae</taxon>
        <taxon>Holotrichia</taxon>
    </lineage>
</organism>
<comment type="caution">
    <text evidence="1">The sequence shown here is derived from an EMBL/GenBank/DDBJ whole genome shotgun (WGS) entry which is preliminary data.</text>
</comment>